<dbReference type="PROSITE" id="PS51704">
    <property type="entry name" value="GP_PDE"/>
    <property type="match status" value="1"/>
</dbReference>
<evidence type="ECO:0000313" key="3">
    <source>
        <dbReference type="Proteomes" id="UP000095038"/>
    </source>
</evidence>
<feature type="domain" description="GP-PDE" evidence="1">
    <location>
        <begin position="5"/>
        <end position="267"/>
    </location>
</feature>
<sequence>MSSKPLCIGHRGFRRLFPENTLLSFTQARNAGCDIIETDVQLSKDEVVVICHDSKTGRVFSDDLNIYESTLEQLQTIRTNKEPHESMPTFKQLIAWFLKPENSKLKIMLDVKRSNNLKILDIILSDLLSFNPDREFWVPKIQFGLWDLNFYSYAIQNDLLKGFEIINISFSPKVSLKLLELSDKQDDGLKIKGVSLLHLSTWDNNLFSKNLKNDSFMKNFLIEQCDKKKLDLYFWTVNAKQDLICAINFPYVKGVITDNPDHLKELLDNYTDITIINTKDSKDSEESGESGKSGDSENEYLNLKLSQLQRLYPSNFSNLGIKRFIFYKWYNLTELCYLNNWMGLRLSKKLTVGVIFISVFKIFNIF</sequence>
<dbReference type="GO" id="GO:0006629">
    <property type="term" value="P:lipid metabolic process"/>
    <property type="evidence" value="ECO:0007669"/>
    <property type="project" value="InterPro"/>
</dbReference>
<dbReference type="InterPro" id="IPR030395">
    <property type="entry name" value="GP_PDE_dom"/>
</dbReference>
<name>A0A1D2VQ93_9ASCO</name>
<dbReference type="STRING" id="1344418.A0A1D2VQ93"/>
<dbReference type="InParanoid" id="A0A1D2VQ93"/>
<dbReference type="SUPFAM" id="SSF51695">
    <property type="entry name" value="PLC-like phosphodiesterases"/>
    <property type="match status" value="1"/>
</dbReference>
<reference evidence="3" key="1">
    <citation type="submission" date="2016-05" db="EMBL/GenBank/DDBJ databases">
        <title>Comparative genomics of biotechnologically important yeasts.</title>
        <authorList>
            <consortium name="DOE Joint Genome Institute"/>
            <person name="Riley R."/>
            <person name="Haridas S."/>
            <person name="Wolfe K.H."/>
            <person name="Lopes M.R."/>
            <person name="Hittinger C.T."/>
            <person name="Goker M."/>
            <person name="Salamov A."/>
            <person name="Wisecaver J."/>
            <person name="Long T.M."/>
            <person name="Aerts A.L."/>
            <person name="Barry K."/>
            <person name="Choi C."/>
            <person name="Clum A."/>
            <person name="Coughlan A.Y."/>
            <person name="Deshpande S."/>
            <person name="Douglass A.P."/>
            <person name="Hanson S.J."/>
            <person name="Klenk H.-P."/>
            <person name="Labutti K."/>
            <person name="Lapidus A."/>
            <person name="Lindquist E."/>
            <person name="Lipzen A."/>
            <person name="Meier-Kolthoff J.P."/>
            <person name="Ohm R.A."/>
            <person name="Otillar R.P."/>
            <person name="Pangilinan J."/>
            <person name="Peng Y."/>
            <person name="Rokas A."/>
            <person name="Rosa C.A."/>
            <person name="Scheuner C."/>
            <person name="Sibirny A.A."/>
            <person name="Slot J.C."/>
            <person name="Stielow J.B."/>
            <person name="Sun H."/>
            <person name="Kurtzman C.P."/>
            <person name="Blackwell M."/>
            <person name="Grigoriev I.V."/>
            <person name="Jeffries T.W."/>
        </authorList>
    </citation>
    <scope>NUCLEOTIDE SEQUENCE [LARGE SCALE GENOMIC DNA]</scope>
    <source>
        <strain evidence="3">DSM 1968</strain>
    </source>
</reference>
<dbReference type="OrthoDB" id="1058301at2759"/>
<dbReference type="RefSeq" id="XP_020050073.1">
    <property type="nucleotide sequence ID" value="XM_020190084.1"/>
</dbReference>
<dbReference type="PANTHER" id="PTHR43805">
    <property type="entry name" value="GLYCEROPHOSPHORYL DIESTER PHOSPHODIESTERASE"/>
    <property type="match status" value="1"/>
</dbReference>
<evidence type="ECO:0000259" key="1">
    <source>
        <dbReference type="PROSITE" id="PS51704"/>
    </source>
</evidence>
<dbReference type="GeneID" id="30963720"/>
<dbReference type="Pfam" id="PF03009">
    <property type="entry name" value="GDPD"/>
    <property type="match status" value="1"/>
</dbReference>
<organism evidence="2 3">
    <name type="scientific">Ascoidea rubescens DSM 1968</name>
    <dbReference type="NCBI Taxonomy" id="1344418"/>
    <lineage>
        <taxon>Eukaryota</taxon>
        <taxon>Fungi</taxon>
        <taxon>Dikarya</taxon>
        <taxon>Ascomycota</taxon>
        <taxon>Saccharomycotina</taxon>
        <taxon>Saccharomycetes</taxon>
        <taxon>Ascoideaceae</taxon>
        <taxon>Ascoidea</taxon>
    </lineage>
</organism>
<protein>
    <submittedName>
        <fullName evidence="2">PLC-like phosphodiesterase</fullName>
    </submittedName>
</protein>
<dbReference type="InterPro" id="IPR017946">
    <property type="entry name" value="PLC-like_Pdiesterase_TIM-brl"/>
</dbReference>
<dbReference type="Gene3D" id="3.20.20.190">
    <property type="entry name" value="Phosphatidylinositol (PI) phosphodiesterase"/>
    <property type="match status" value="1"/>
</dbReference>
<dbReference type="PANTHER" id="PTHR43805:SF1">
    <property type="entry name" value="GP-PDE DOMAIN-CONTAINING PROTEIN"/>
    <property type="match status" value="1"/>
</dbReference>
<dbReference type="EMBL" id="KV454475">
    <property type="protein sequence ID" value="ODV63766.1"/>
    <property type="molecule type" value="Genomic_DNA"/>
</dbReference>
<dbReference type="Proteomes" id="UP000095038">
    <property type="component" value="Unassembled WGS sequence"/>
</dbReference>
<keyword evidence="3" id="KW-1185">Reference proteome</keyword>
<evidence type="ECO:0000313" key="2">
    <source>
        <dbReference type="EMBL" id="ODV63766.1"/>
    </source>
</evidence>
<accession>A0A1D2VQ93</accession>
<proteinExistence type="predicted"/>
<dbReference type="GO" id="GO:0008081">
    <property type="term" value="F:phosphoric diester hydrolase activity"/>
    <property type="evidence" value="ECO:0007669"/>
    <property type="project" value="InterPro"/>
</dbReference>
<dbReference type="FunCoup" id="A0A1D2VQ93">
    <property type="interactions" value="105"/>
</dbReference>
<dbReference type="AlphaFoldDB" id="A0A1D2VQ93"/>
<gene>
    <name evidence="2" type="ORF">ASCRUDRAFT_28985</name>
</gene>